<dbReference type="RefSeq" id="XP_025566009.1">
    <property type="nucleotide sequence ID" value="XM_025706108.1"/>
</dbReference>
<gene>
    <name evidence="1" type="ORF">BO88DRAFT_402454</name>
</gene>
<dbReference type="GeneID" id="37210700"/>
<keyword evidence="2" id="KW-1185">Reference proteome</keyword>
<evidence type="ECO:0000313" key="1">
    <source>
        <dbReference type="EMBL" id="PYH72215.1"/>
    </source>
</evidence>
<reference evidence="1" key="1">
    <citation type="submission" date="2016-12" db="EMBL/GenBank/DDBJ databases">
        <title>The genomes of Aspergillus section Nigri reveals drivers in fungal speciation.</title>
        <authorList>
            <consortium name="DOE Joint Genome Institute"/>
            <person name="Vesth T.C."/>
            <person name="Nybo J."/>
            <person name="Theobald S."/>
            <person name="Brandl J."/>
            <person name="Frisvad J.C."/>
            <person name="Nielsen K.F."/>
            <person name="Lyhne E.K."/>
            <person name="Kogle M.E."/>
            <person name="Kuo A."/>
            <person name="Riley R."/>
            <person name="Clum A."/>
            <person name="Nolan M."/>
            <person name="Lipzen A."/>
            <person name="Salamov A."/>
            <person name="Henrissat B."/>
            <person name="Wiebenga A."/>
            <person name="De Vries R.P."/>
            <person name="Grigoriev I.V."/>
            <person name="Mortensen U.H."/>
            <person name="Andersen M.R."/>
            <person name="Baker S.E."/>
        </authorList>
    </citation>
    <scope>NUCLEOTIDE SEQUENCE [LARGE SCALE GENOMIC DNA]</scope>
    <source>
        <strain evidence="1">CBS 113365</strain>
    </source>
</reference>
<organism evidence="1 2">
    <name type="scientific">Aspergillus vadensis (strain CBS 113365 / IMI 142717 / IBT 24658)</name>
    <dbReference type="NCBI Taxonomy" id="1448311"/>
    <lineage>
        <taxon>Eukaryota</taxon>
        <taxon>Fungi</taxon>
        <taxon>Dikarya</taxon>
        <taxon>Ascomycota</taxon>
        <taxon>Pezizomycotina</taxon>
        <taxon>Eurotiomycetes</taxon>
        <taxon>Eurotiomycetidae</taxon>
        <taxon>Eurotiales</taxon>
        <taxon>Aspergillaceae</taxon>
        <taxon>Aspergillus</taxon>
        <taxon>Aspergillus subgen. Circumdati</taxon>
    </lineage>
</organism>
<accession>A0A319BHG6</accession>
<evidence type="ECO:0000313" key="2">
    <source>
        <dbReference type="Proteomes" id="UP000248405"/>
    </source>
</evidence>
<protein>
    <submittedName>
        <fullName evidence="1">Uncharacterized protein</fullName>
    </submittedName>
</protein>
<dbReference type="AlphaFoldDB" id="A0A319BHG6"/>
<feature type="non-terminal residue" evidence="1">
    <location>
        <position position="62"/>
    </location>
</feature>
<dbReference type="Proteomes" id="UP000248405">
    <property type="component" value="Unassembled WGS sequence"/>
</dbReference>
<dbReference type="EMBL" id="KZ821617">
    <property type="protein sequence ID" value="PYH72215.1"/>
    <property type="molecule type" value="Genomic_DNA"/>
</dbReference>
<name>A0A319BHG6_ASPVC</name>
<proteinExistence type="predicted"/>
<sequence length="62" mass="7166">MWQPVGTSIAESCLAYVGFAKAARLKERKRDYARVLHTVRDIQSIQRIRRYQGSEQKQANVS</sequence>